<dbReference type="SUPFAM" id="SSF51182">
    <property type="entry name" value="RmlC-like cupins"/>
    <property type="match status" value="1"/>
</dbReference>
<gene>
    <name evidence="3" type="ORF">AB0I48_36230</name>
</gene>
<organism evidence="3 4">
    <name type="scientific">Nocardia aurea</name>
    <dbReference type="NCBI Taxonomy" id="2144174"/>
    <lineage>
        <taxon>Bacteria</taxon>
        <taxon>Bacillati</taxon>
        <taxon>Actinomycetota</taxon>
        <taxon>Actinomycetes</taxon>
        <taxon>Mycobacteriales</taxon>
        <taxon>Nocardiaceae</taxon>
        <taxon>Nocardia</taxon>
    </lineage>
</organism>
<dbReference type="InterPro" id="IPR011051">
    <property type="entry name" value="RmlC_Cupin_sf"/>
</dbReference>
<dbReference type="InterPro" id="IPR013096">
    <property type="entry name" value="Cupin_2"/>
</dbReference>
<evidence type="ECO:0000313" key="3">
    <source>
        <dbReference type="EMBL" id="MEV0713018.1"/>
    </source>
</evidence>
<feature type="region of interest" description="Disordered" evidence="1">
    <location>
        <begin position="104"/>
        <end position="124"/>
    </location>
</feature>
<evidence type="ECO:0000259" key="2">
    <source>
        <dbReference type="Pfam" id="PF07883"/>
    </source>
</evidence>
<dbReference type="Pfam" id="PF07883">
    <property type="entry name" value="Cupin_2"/>
    <property type="match status" value="1"/>
</dbReference>
<protein>
    <submittedName>
        <fullName evidence="3">Cupin domain-containing protein</fullName>
    </submittedName>
</protein>
<dbReference type="RefSeq" id="WP_357790500.1">
    <property type="nucleotide sequence ID" value="NZ_JBFAKC010000036.1"/>
</dbReference>
<feature type="domain" description="Cupin type-2" evidence="2">
    <location>
        <begin position="35"/>
        <end position="95"/>
    </location>
</feature>
<proteinExistence type="predicted"/>
<accession>A0ABV3G5Q1</accession>
<dbReference type="InterPro" id="IPR014710">
    <property type="entry name" value="RmlC-like_jellyroll"/>
</dbReference>
<reference evidence="3 4" key="1">
    <citation type="submission" date="2024-06" db="EMBL/GenBank/DDBJ databases">
        <title>The Natural Products Discovery Center: Release of the First 8490 Sequenced Strains for Exploring Actinobacteria Biosynthetic Diversity.</title>
        <authorList>
            <person name="Kalkreuter E."/>
            <person name="Kautsar S.A."/>
            <person name="Yang D."/>
            <person name="Bader C.D."/>
            <person name="Teijaro C.N."/>
            <person name="Fluegel L."/>
            <person name="Davis C.M."/>
            <person name="Simpson J.R."/>
            <person name="Lauterbach L."/>
            <person name="Steele A.D."/>
            <person name="Gui C."/>
            <person name="Meng S."/>
            <person name="Li G."/>
            <person name="Viehrig K."/>
            <person name="Ye F."/>
            <person name="Su P."/>
            <person name="Kiefer A.F."/>
            <person name="Nichols A."/>
            <person name="Cepeda A.J."/>
            <person name="Yan W."/>
            <person name="Fan B."/>
            <person name="Jiang Y."/>
            <person name="Adhikari A."/>
            <person name="Zheng C.-J."/>
            <person name="Schuster L."/>
            <person name="Cowan T.M."/>
            <person name="Smanski M.J."/>
            <person name="Chevrette M.G."/>
            <person name="De Carvalho L.P.S."/>
            <person name="Shen B."/>
        </authorList>
    </citation>
    <scope>NUCLEOTIDE SEQUENCE [LARGE SCALE GENOMIC DNA]</scope>
    <source>
        <strain evidence="3 4">NPDC050403</strain>
    </source>
</reference>
<evidence type="ECO:0000313" key="4">
    <source>
        <dbReference type="Proteomes" id="UP001551695"/>
    </source>
</evidence>
<dbReference type="EMBL" id="JBFAKC010000036">
    <property type="protein sequence ID" value="MEV0713018.1"/>
    <property type="molecule type" value="Genomic_DNA"/>
</dbReference>
<dbReference type="Proteomes" id="UP001551695">
    <property type="component" value="Unassembled WGS sequence"/>
</dbReference>
<dbReference type="Gene3D" id="2.60.120.10">
    <property type="entry name" value="Jelly Rolls"/>
    <property type="match status" value="1"/>
</dbReference>
<name>A0ABV3G5Q1_9NOCA</name>
<sequence length="124" mass="12942">MTLIHHTDTRRTETPSGVMTTLASPTQGDTGQALWHVRIHPGIAGPVHTIDAEQIWTVLTGQLTIALDDTTIAAAEGDTVVLRANATRQVVAGDDGFTAIVTGPAGSRARTPGSDEAVVPPWIA</sequence>
<comment type="caution">
    <text evidence="3">The sequence shown here is derived from an EMBL/GenBank/DDBJ whole genome shotgun (WGS) entry which is preliminary data.</text>
</comment>
<keyword evidence="4" id="KW-1185">Reference proteome</keyword>
<evidence type="ECO:0000256" key="1">
    <source>
        <dbReference type="SAM" id="MobiDB-lite"/>
    </source>
</evidence>